<gene>
    <name evidence="17" type="ORF">SULYE_0150</name>
</gene>
<comment type="catalytic activity">
    <reaction evidence="15">
        <text>[GlcNAc-(1-&gt;4)-Mur2Ac(oyl-L-Ala-gamma-D-Glu-L-Lys-D-Ala-D-Ala)](n)-di-trans,octa-cis-undecaprenyl diphosphate + beta-D-GlcNAc-(1-&gt;4)-Mur2Ac(oyl-L-Ala-gamma-D-Glu-L-Lys-D-Ala-D-Ala)-di-trans,octa-cis-undecaprenyl diphosphate = [GlcNAc-(1-&gt;4)-Mur2Ac(oyl-L-Ala-gamma-D-Glu-L-Lys-D-Ala-D-Ala)](n+1)-di-trans,octa-cis-undecaprenyl diphosphate + di-trans,octa-cis-undecaprenyl diphosphate + H(+)</text>
        <dbReference type="Rhea" id="RHEA:23708"/>
        <dbReference type="Rhea" id="RHEA-COMP:9602"/>
        <dbReference type="Rhea" id="RHEA-COMP:9603"/>
        <dbReference type="ChEBI" id="CHEBI:15378"/>
        <dbReference type="ChEBI" id="CHEBI:58405"/>
        <dbReference type="ChEBI" id="CHEBI:60033"/>
        <dbReference type="ChEBI" id="CHEBI:78435"/>
        <dbReference type="EC" id="2.4.99.28"/>
    </reaction>
</comment>
<keyword evidence="8 16" id="KW-0472">Membrane</keyword>
<dbReference type="GO" id="GO:0009252">
    <property type="term" value="P:peptidoglycan biosynthetic process"/>
    <property type="evidence" value="ECO:0007669"/>
    <property type="project" value="UniProtKB-KW"/>
</dbReference>
<evidence type="ECO:0000256" key="16">
    <source>
        <dbReference type="SAM" id="Phobius"/>
    </source>
</evidence>
<dbReference type="InterPro" id="IPR001182">
    <property type="entry name" value="FtsW/RodA"/>
</dbReference>
<reference evidence="17 18" key="1">
    <citation type="submission" date="2009-04" db="EMBL/GenBank/DDBJ databases">
        <authorList>
            <person name="Reysenbach A.-L."/>
            <person name="Heidelberg J.F."/>
            <person name="Nelson W.C."/>
        </authorList>
    </citation>
    <scope>NUCLEOTIDE SEQUENCE [LARGE SCALE GENOMIC DNA]</scope>
    <source>
        <strain evidence="17 18">SS-5</strain>
    </source>
</reference>
<feature type="transmembrane region" description="Helical" evidence="16">
    <location>
        <begin position="16"/>
        <end position="33"/>
    </location>
</feature>
<evidence type="ECO:0000256" key="10">
    <source>
        <dbReference type="ARBA" id="ARBA00033270"/>
    </source>
</evidence>
<keyword evidence="7 16" id="KW-1133">Transmembrane helix</keyword>
<dbReference type="RefSeq" id="WP_007545571.1">
    <property type="nucleotide sequence ID" value="NZ_ABZS01000009.1"/>
</dbReference>
<evidence type="ECO:0000256" key="8">
    <source>
        <dbReference type="ARBA" id="ARBA00023136"/>
    </source>
</evidence>
<keyword evidence="6" id="KW-0573">Peptidoglycan synthesis</keyword>
<keyword evidence="18" id="KW-1185">Reference proteome</keyword>
<dbReference type="PANTHER" id="PTHR30474:SF2">
    <property type="entry name" value="PEPTIDOGLYCAN GLYCOSYLTRANSFERASE FTSW-RELATED"/>
    <property type="match status" value="1"/>
</dbReference>
<dbReference type="GO" id="GO:0051301">
    <property type="term" value="P:cell division"/>
    <property type="evidence" value="ECO:0007669"/>
    <property type="project" value="InterPro"/>
</dbReference>
<dbReference type="GO" id="GO:0015648">
    <property type="term" value="F:lipid-linked peptidoglycan transporter activity"/>
    <property type="evidence" value="ECO:0007669"/>
    <property type="project" value="TreeGrafter"/>
</dbReference>
<evidence type="ECO:0000256" key="9">
    <source>
        <dbReference type="ARBA" id="ARBA00032370"/>
    </source>
</evidence>
<dbReference type="GO" id="GO:0005886">
    <property type="term" value="C:plasma membrane"/>
    <property type="evidence" value="ECO:0007669"/>
    <property type="project" value="TreeGrafter"/>
</dbReference>
<proteinExistence type="inferred from homology"/>
<dbReference type="Proteomes" id="UP000005540">
    <property type="component" value="Unassembled WGS sequence"/>
</dbReference>
<evidence type="ECO:0000256" key="12">
    <source>
        <dbReference type="ARBA" id="ARBA00041185"/>
    </source>
</evidence>
<keyword evidence="5" id="KW-0133">Cell shape</keyword>
<keyword evidence="4 16" id="KW-0812">Transmembrane</keyword>
<evidence type="ECO:0000256" key="5">
    <source>
        <dbReference type="ARBA" id="ARBA00022960"/>
    </source>
</evidence>
<dbReference type="EC" id="2.4.99.28" evidence="14"/>
<dbReference type="PANTHER" id="PTHR30474">
    <property type="entry name" value="CELL CYCLE PROTEIN"/>
    <property type="match status" value="1"/>
</dbReference>
<evidence type="ECO:0000313" key="17">
    <source>
        <dbReference type="EMBL" id="EEP61309.1"/>
    </source>
</evidence>
<evidence type="ECO:0000256" key="13">
    <source>
        <dbReference type="ARBA" id="ARBA00041418"/>
    </source>
</evidence>
<evidence type="ECO:0000313" key="18">
    <source>
        <dbReference type="Proteomes" id="UP000005540"/>
    </source>
</evidence>
<dbReference type="GO" id="GO:0008360">
    <property type="term" value="P:regulation of cell shape"/>
    <property type="evidence" value="ECO:0007669"/>
    <property type="project" value="UniProtKB-KW"/>
</dbReference>
<evidence type="ECO:0000256" key="15">
    <source>
        <dbReference type="ARBA" id="ARBA00049902"/>
    </source>
</evidence>
<dbReference type="Pfam" id="PF01098">
    <property type="entry name" value="FTSW_RODA_SPOVE"/>
    <property type="match status" value="1"/>
</dbReference>
<evidence type="ECO:0000256" key="6">
    <source>
        <dbReference type="ARBA" id="ARBA00022984"/>
    </source>
</evidence>
<feature type="non-terminal residue" evidence="17">
    <location>
        <position position="1"/>
    </location>
</feature>
<evidence type="ECO:0000256" key="2">
    <source>
        <dbReference type="ARBA" id="ARBA00022676"/>
    </source>
</evidence>
<dbReference type="GO" id="GO:0008955">
    <property type="term" value="F:peptidoglycan glycosyltransferase activity"/>
    <property type="evidence" value="ECO:0007669"/>
    <property type="project" value="UniProtKB-EC"/>
</dbReference>
<accession>C4FHX1</accession>
<comment type="caution">
    <text evidence="17">The sequence shown here is derived from an EMBL/GenBank/DDBJ whole genome shotgun (WGS) entry which is preliminary data.</text>
</comment>
<feature type="transmembrane region" description="Helical" evidence="16">
    <location>
        <begin position="82"/>
        <end position="101"/>
    </location>
</feature>
<evidence type="ECO:0000256" key="7">
    <source>
        <dbReference type="ARBA" id="ARBA00022989"/>
    </source>
</evidence>
<protein>
    <recommendedName>
        <fullName evidence="12">Probable peptidoglycan glycosyltransferase FtsW</fullName>
        <ecNumber evidence="14">2.4.99.28</ecNumber>
    </recommendedName>
    <alternativeName>
        <fullName evidence="13">Cell division protein FtsW</fullName>
    </alternativeName>
    <alternativeName>
        <fullName evidence="10">Cell wall polymerase</fullName>
    </alternativeName>
    <alternativeName>
        <fullName evidence="9">Peptidoglycan polymerase</fullName>
    </alternativeName>
</protein>
<dbReference type="GO" id="GO:0032153">
    <property type="term" value="C:cell division site"/>
    <property type="evidence" value="ECO:0007669"/>
    <property type="project" value="TreeGrafter"/>
</dbReference>
<organism evidence="17 18">
    <name type="scientific">Sulfurihydrogenibium yellowstonense SS-5</name>
    <dbReference type="NCBI Taxonomy" id="432331"/>
    <lineage>
        <taxon>Bacteria</taxon>
        <taxon>Pseudomonadati</taxon>
        <taxon>Aquificota</taxon>
        <taxon>Aquificia</taxon>
        <taxon>Aquificales</taxon>
        <taxon>Hydrogenothermaceae</taxon>
        <taxon>Sulfurihydrogenibium</taxon>
    </lineage>
</organism>
<evidence type="ECO:0000256" key="11">
    <source>
        <dbReference type="ARBA" id="ARBA00038053"/>
    </source>
</evidence>
<keyword evidence="3" id="KW-0808">Transferase</keyword>
<evidence type="ECO:0000256" key="4">
    <source>
        <dbReference type="ARBA" id="ARBA00022692"/>
    </source>
</evidence>
<comment type="subcellular location">
    <subcellularLocation>
        <location evidence="1">Membrane</location>
        <topology evidence="1">Multi-pass membrane protein</topology>
    </subcellularLocation>
</comment>
<comment type="similarity">
    <text evidence="11">Belongs to the SEDS family. FtsW subfamily.</text>
</comment>
<feature type="transmembrane region" description="Helical" evidence="16">
    <location>
        <begin position="45"/>
        <end position="70"/>
    </location>
</feature>
<sequence length="116" mass="13035">PEIHTDYIFALIGEEAGIFGTFFVLALYIIILIRGIQISLSKDDIFVQTLGLGITYIITLNALFHIFVTLNLFPSTGFTLPFISYGGSSLIMNFLYIGILLRISKEPNKINFIQRT</sequence>
<dbReference type="EMBL" id="ABZS01000009">
    <property type="protein sequence ID" value="EEP61309.1"/>
    <property type="molecule type" value="Genomic_DNA"/>
</dbReference>
<evidence type="ECO:0000256" key="3">
    <source>
        <dbReference type="ARBA" id="ARBA00022679"/>
    </source>
</evidence>
<name>C4FHX1_9AQUI</name>
<evidence type="ECO:0000256" key="1">
    <source>
        <dbReference type="ARBA" id="ARBA00004141"/>
    </source>
</evidence>
<dbReference type="AlphaFoldDB" id="C4FHX1"/>
<keyword evidence="2" id="KW-0328">Glycosyltransferase</keyword>
<evidence type="ECO:0000256" key="14">
    <source>
        <dbReference type="ARBA" id="ARBA00044770"/>
    </source>
</evidence>